<evidence type="ECO:0000256" key="6">
    <source>
        <dbReference type="PROSITE-ProRule" id="PRU00409"/>
    </source>
</evidence>
<dbReference type="PROSITE" id="PS50975">
    <property type="entry name" value="ATP_GRASP"/>
    <property type="match status" value="1"/>
</dbReference>
<keyword evidence="3 6" id="KW-0547">Nucleotide-binding</keyword>
<evidence type="ECO:0000256" key="2">
    <source>
        <dbReference type="ARBA" id="ARBA00022598"/>
    </source>
</evidence>
<evidence type="ECO:0000313" key="9">
    <source>
        <dbReference type="EMBL" id="MFC5628754.1"/>
    </source>
</evidence>
<dbReference type="EMBL" id="JBHSPF010000030">
    <property type="protein sequence ID" value="MFC5628754.1"/>
    <property type="molecule type" value="Genomic_DNA"/>
</dbReference>
<reference evidence="10" key="1">
    <citation type="journal article" date="2019" name="Int. J. Syst. Evol. Microbiol.">
        <title>The Global Catalogue of Microorganisms (GCM) 10K type strain sequencing project: providing services to taxonomists for standard genome sequencing and annotation.</title>
        <authorList>
            <consortium name="The Broad Institute Genomics Platform"/>
            <consortium name="The Broad Institute Genome Sequencing Center for Infectious Disease"/>
            <person name="Wu L."/>
            <person name="Ma J."/>
        </authorList>
    </citation>
    <scope>NUCLEOTIDE SEQUENCE [LARGE SCALE GENOMIC DNA]</scope>
    <source>
        <strain evidence="10">CGMCC 1.15790</strain>
    </source>
</reference>
<dbReference type="InterPro" id="IPR011054">
    <property type="entry name" value="Rudment_hybrid_motif"/>
</dbReference>
<evidence type="ECO:0000256" key="3">
    <source>
        <dbReference type="ARBA" id="ARBA00022741"/>
    </source>
</evidence>
<dbReference type="Pfam" id="PF02785">
    <property type="entry name" value="Biotin_carb_C"/>
    <property type="match status" value="1"/>
</dbReference>
<dbReference type="SUPFAM" id="SSF51246">
    <property type="entry name" value="Rudiment single hybrid motif"/>
    <property type="match status" value="1"/>
</dbReference>
<name>A0ABW0U7L9_9BACI</name>
<dbReference type="PANTHER" id="PTHR18866">
    <property type="entry name" value="CARBOXYLASE:PYRUVATE/ACETYL-COA/PROPIONYL-COA CARBOXYLASE"/>
    <property type="match status" value="1"/>
</dbReference>
<organism evidence="9 10">
    <name type="scientific">Aliibacillus thermotolerans</name>
    <dbReference type="NCBI Taxonomy" id="1834418"/>
    <lineage>
        <taxon>Bacteria</taxon>
        <taxon>Bacillati</taxon>
        <taxon>Bacillota</taxon>
        <taxon>Bacilli</taxon>
        <taxon>Bacillales</taxon>
        <taxon>Bacillaceae</taxon>
        <taxon>Aliibacillus</taxon>
    </lineage>
</organism>
<dbReference type="InterPro" id="IPR005481">
    <property type="entry name" value="BC-like_N"/>
</dbReference>
<dbReference type="SMART" id="SM00878">
    <property type="entry name" value="Biotin_carb_C"/>
    <property type="match status" value="1"/>
</dbReference>
<keyword evidence="4 6" id="KW-0067">ATP-binding</keyword>
<evidence type="ECO:0000256" key="1">
    <source>
        <dbReference type="ARBA" id="ARBA00013263"/>
    </source>
</evidence>
<proteinExistence type="predicted"/>
<dbReference type="Gene3D" id="3.30.470.20">
    <property type="entry name" value="ATP-grasp fold, B domain"/>
    <property type="match status" value="1"/>
</dbReference>
<dbReference type="EC" id="6.3.4.14" evidence="1"/>
<feature type="domain" description="Biotin carboxylation" evidence="8">
    <location>
        <begin position="1"/>
        <end position="445"/>
    </location>
</feature>
<dbReference type="SUPFAM" id="SSF52440">
    <property type="entry name" value="PreATP-grasp domain"/>
    <property type="match status" value="1"/>
</dbReference>
<evidence type="ECO:0000259" key="7">
    <source>
        <dbReference type="PROSITE" id="PS50975"/>
    </source>
</evidence>
<gene>
    <name evidence="9" type="ORF">ACFPTR_07575</name>
</gene>
<dbReference type="NCBIfam" id="NF006367">
    <property type="entry name" value="PRK08591.1"/>
    <property type="match status" value="1"/>
</dbReference>
<dbReference type="SUPFAM" id="SSF56059">
    <property type="entry name" value="Glutathione synthetase ATP-binding domain-like"/>
    <property type="match status" value="1"/>
</dbReference>
<protein>
    <recommendedName>
        <fullName evidence="1">biotin carboxylase</fullName>
        <ecNumber evidence="1">6.3.4.14</ecNumber>
    </recommendedName>
</protein>
<keyword evidence="10" id="KW-1185">Reference proteome</keyword>
<dbReference type="PANTHER" id="PTHR18866:SF33">
    <property type="entry name" value="METHYLCROTONOYL-COA CARBOXYLASE SUBUNIT ALPHA, MITOCHONDRIAL-RELATED"/>
    <property type="match status" value="1"/>
</dbReference>
<dbReference type="PROSITE" id="PS00866">
    <property type="entry name" value="CPSASE_1"/>
    <property type="match status" value="1"/>
</dbReference>
<dbReference type="Proteomes" id="UP001596143">
    <property type="component" value="Unassembled WGS sequence"/>
</dbReference>
<sequence>MLKKVLIANRGEIACRVVRACQKLNMKTVAVYSEADKDAMHVQMADEAYLIGPPPVQQSYLRIEKIIQVAKDAKVDAIHPGYGLLSENAKFAKECQKEGIIFIGPSPEVIETMGDKVAARQTMKEAGLPVIPGTENGTEDVETLVRQAETIGYPVMLKAAAGGGGIGMERAANEAELRKVFEGNKKRAESFFGNGTLYLEKLIENARHIEIQILADEYGNVVHLGERDCSVQRRNQKVIEESPSPFMSEATRHKMGKAAVQAAKHMGYTNAGTMEFLVDPDENFYFLEMNTRLQVEHPVTEEVTGVDIVEWQLRIASGERIPFSQDDIAMSGHALEARIYAEDPNTFFPSPGTISALSVPEGKGLRHECGVTSGSTVTPYYDPMIAKFIVSKATRKETIAAMKTALREYRVEGIKTNIPMLLDVLSHDQFQQGKATISFVSEYLQKEKTEK</sequence>
<dbReference type="PROSITE" id="PS00867">
    <property type="entry name" value="CPSASE_2"/>
    <property type="match status" value="1"/>
</dbReference>
<feature type="domain" description="ATP-grasp" evidence="7">
    <location>
        <begin position="120"/>
        <end position="317"/>
    </location>
</feature>
<dbReference type="InterPro" id="IPR050856">
    <property type="entry name" value="Biotin_carboxylase_complex"/>
</dbReference>
<dbReference type="RefSeq" id="WP_270895327.1">
    <property type="nucleotide sequence ID" value="NZ_JBHSPF010000030.1"/>
</dbReference>
<dbReference type="PROSITE" id="PS50979">
    <property type="entry name" value="BC"/>
    <property type="match status" value="1"/>
</dbReference>
<dbReference type="Pfam" id="PF02786">
    <property type="entry name" value="CPSase_L_D2"/>
    <property type="match status" value="1"/>
</dbReference>
<dbReference type="InterPro" id="IPR016185">
    <property type="entry name" value="PreATP-grasp_dom_sf"/>
</dbReference>
<dbReference type="Pfam" id="PF00289">
    <property type="entry name" value="Biotin_carb_N"/>
    <property type="match status" value="1"/>
</dbReference>
<keyword evidence="5" id="KW-0092">Biotin</keyword>
<evidence type="ECO:0000256" key="4">
    <source>
        <dbReference type="ARBA" id="ARBA00022840"/>
    </source>
</evidence>
<dbReference type="InterPro" id="IPR005479">
    <property type="entry name" value="CPAse_ATP-bd"/>
</dbReference>
<dbReference type="InterPro" id="IPR005482">
    <property type="entry name" value="Biotin_COase_C"/>
</dbReference>
<evidence type="ECO:0000313" key="10">
    <source>
        <dbReference type="Proteomes" id="UP001596143"/>
    </source>
</evidence>
<comment type="caution">
    <text evidence="9">The sequence shown here is derived from an EMBL/GenBank/DDBJ whole genome shotgun (WGS) entry which is preliminary data.</text>
</comment>
<dbReference type="InterPro" id="IPR011764">
    <property type="entry name" value="Biotin_carboxylation_dom"/>
</dbReference>
<keyword evidence="2" id="KW-0436">Ligase</keyword>
<evidence type="ECO:0000259" key="8">
    <source>
        <dbReference type="PROSITE" id="PS50979"/>
    </source>
</evidence>
<dbReference type="InterPro" id="IPR011761">
    <property type="entry name" value="ATP-grasp"/>
</dbReference>
<accession>A0ABW0U7L9</accession>
<evidence type="ECO:0000256" key="5">
    <source>
        <dbReference type="ARBA" id="ARBA00023267"/>
    </source>
</evidence>